<dbReference type="InterPro" id="IPR006047">
    <property type="entry name" value="GH13_cat_dom"/>
</dbReference>
<dbReference type="SUPFAM" id="SSF51445">
    <property type="entry name" value="(Trans)glycosidases"/>
    <property type="match status" value="1"/>
</dbReference>
<dbReference type="PANTHER" id="PTHR10357:SF234">
    <property type="entry name" value="MALTASE A2-RELATED"/>
    <property type="match status" value="1"/>
</dbReference>
<dbReference type="OrthoDB" id="1740265at2759"/>
<comment type="catalytic activity">
    <reaction evidence="1">
        <text>Hydrolysis of terminal, non-reducing (1-&gt;4)-linked alpha-D-glucose residues with release of alpha-D-glucose.</text>
        <dbReference type="EC" id="3.2.1.20"/>
    </reaction>
</comment>
<evidence type="ECO:0000259" key="7">
    <source>
        <dbReference type="SMART" id="SM00642"/>
    </source>
</evidence>
<dbReference type="Pfam" id="PF00128">
    <property type="entry name" value="Alpha-amylase"/>
    <property type="match status" value="1"/>
</dbReference>
<sequence>MAKWTTYCWCSLVVLLGLCLTRTQVEAKEWWETASFYQIYPRSFKDSDGDGVGDLKGVTSKLAYLKEIGMAATWLSPFLKSPMADFGYDISNFTEVDPLFGTMDDFEDMMKKSKELGVRIILDFVPNHSSDECEWFIKSAARDPEYKDYYIWHPGKIVNGSRTVPNNWVSVFRGSAWEWHEGRQEYYLHQFHKKQPDFNFRNPKVREAMNEILRFWLRKGIDGFRVDAIYHAFEVAPDAEGNYPDEPRNDWTDDPDDYGYLHHIYTVDQPETPHLVYEWRKLLDDFRKENGGDESFFFLFSRILMVETWSPINIVMEYYGNATADGAQIPFNFQMISYLWNDSDAYHYDNLINEWLKLMPAGRTANWVVGNHDKNRVGTRFGADRIDMFNMLLLTLPGCSITYNGEEIGMTDVWISWEETVDPQACNGHEDGYEYRSRDPARTPFQWSDEKNSGFSDGDKTWLPVSPNYKMENLKRQRGIARSHLNVFKELQNLRHEETLREGSTEVKAFSHDVLGIKRSLANDYTYITLMNIFDSQQVVNLNDAFKNLPAEFEYVVLSDKSIRRKGDKVASSRIELLPKEAVVLRSIVKV</sequence>
<dbReference type="SMART" id="SM00642">
    <property type="entry name" value="Aamy"/>
    <property type="match status" value="1"/>
</dbReference>
<evidence type="ECO:0000313" key="8">
    <source>
        <dbReference type="EnsemblMetazoa" id="MDOA006195-PB"/>
    </source>
</evidence>
<accession>A0A1I8MLH1</accession>
<keyword evidence="5" id="KW-0325">Glycoprotein</keyword>
<keyword evidence="4" id="KW-0732">Signal</keyword>
<evidence type="ECO:0000256" key="2">
    <source>
        <dbReference type="ARBA" id="ARBA00008061"/>
    </source>
</evidence>
<protein>
    <recommendedName>
        <fullName evidence="3">alpha-glucosidase</fullName>
        <ecNumber evidence="3">3.2.1.20</ecNumber>
    </recommendedName>
</protein>
<dbReference type="Gene3D" id="3.90.400.10">
    <property type="entry name" value="Oligo-1,6-glucosidase, Domain 2"/>
    <property type="match status" value="1"/>
</dbReference>
<proteinExistence type="inferred from homology"/>
<dbReference type="VEuPathDB" id="VectorBase:MDOMA2_009294"/>
<evidence type="ECO:0000256" key="1">
    <source>
        <dbReference type="ARBA" id="ARBA00001657"/>
    </source>
</evidence>
<dbReference type="Gene3D" id="2.60.40.1180">
    <property type="entry name" value="Golgi alpha-mannosidase II"/>
    <property type="match status" value="1"/>
</dbReference>
<dbReference type="Gene3D" id="3.20.20.80">
    <property type="entry name" value="Glycosidases"/>
    <property type="match status" value="1"/>
</dbReference>
<evidence type="ECO:0000256" key="6">
    <source>
        <dbReference type="ARBA" id="ARBA00023295"/>
    </source>
</evidence>
<comment type="similarity">
    <text evidence="2">Belongs to the glycosyl hydrolase 13 family.</text>
</comment>
<dbReference type="InterPro" id="IPR017853">
    <property type="entry name" value="GH"/>
</dbReference>
<dbReference type="InterPro" id="IPR013780">
    <property type="entry name" value="Glyco_hydro_b"/>
</dbReference>
<name>A0A1I8MLH1_MUSDO</name>
<organism evidence="8">
    <name type="scientific">Musca domestica</name>
    <name type="common">House fly</name>
    <dbReference type="NCBI Taxonomy" id="7370"/>
    <lineage>
        <taxon>Eukaryota</taxon>
        <taxon>Metazoa</taxon>
        <taxon>Ecdysozoa</taxon>
        <taxon>Arthropoda</taxon>
        <taxon>Hexapoda</taxon>
        <taxon>Insecta</taxon>
        <taxon>Pterygota</taxon>
        <taxon>Neoptera</taxon>
        <taxon>Endopterygota</taxon>
        <taxon>Diptera</taxon>
        <taxon>Brachycera</taxon>
        <taxon>Muscomorpha</taxon>
        <taxon>Muscoidea</taxon>
        <taxon>Muscidae</taxon>
        <taxon>Musca</taxon>
    </lineage>
</organism>
<dbReference type="EC" id="3.2.1.20" evidence="3"/>
<dbReference type="VEuPathDB" id="VectorBase:MDOA006195"/>
<dbReference type="GO" id="GO:0005975">
    <property type="term" value="P:carbohydrate metabolic process"/>
    <property type="evidence" value="ECO:0007669"/>
    <property type="project" value="InterPro"/>
</dbReference>
<dbReference type="FunFam" id="3.90.400.10:FF:000001">
    <property type="entry name" value="Maltase A3, isoform A"/>
    <property type="match status" value="1"/>
</dbReference>
<evidence type="ECO:0000256" key="5">
    <source>
        <dbReference type="ARBA" id="ARBA00023180"/>
    </source>
</evidence>
<keyword evidence="6" id="KW-0326">Glycosidase</keyword>
<reference evidence="8" key="1">
    <citation type="submission" date="2020-05" db="UniProtKB">
        <authorList>
            <consortium name="EnsemblMetazoa"/>
        </authorList>
    </citation>
    <scope>IDENTIFICATION</scope>
    <source>
        <strain evidence="8">Aabys</strain>
    </source>
</reference>
<dbReference type="GO" id="GO:0004558">
    <property type="term" value="F:alpha-1,4-glucosidase activity"/>
    <property type="evidence" value="ECO:0007669"/>
    <property type="project" value="UniProtKB-EC"/>
</dbReference>
<dbReference type="EnsemblMetazoa" id="MDOA006195-RB">
    <property type="protein sequence ID" value="MDOA006195-PB"/>
    <property type="gene ID" value="MDOA006195"/>
</dbReference>
<evidence type="ECO:0000256" key="3">
    <source>
        <dbReference type="ARBA" id="ARBA00012741"/>
    </source>
</evidence>
<dbReference type="PANTHER" id="PTHR10357">
    <property type="entry name" value="ALPHA-AMYLASE FAMILY MEMBER"/>
    <property type="match status" value="1"/>
</dbReference>
<feature type="domain" description="Glycosyl hydrolase family 13 catalytic" evidence="7">
    <location>
        <begin position="38"/>
        <end position="442"/>
    </location>
</feature>
<dbReference type="InterPro" id="IPR045857">
    <property type="entry name" value="O16G_dom_2"/>
</dbReference>
<dbReference type="CDD" id="cd11328">
    <property type="entry name" value="AmyAc_maltase"/>
    <property type="match status" value="1"/>
</dbReference>
<gene>
    <name evidence="8" type="primary">101895212</name>
</gene>
<dbReference type="AlphaFoldDB" id="A0A1I8MLH1"/>
<evidence type="ECO:0000256" key="4">
    <source>
        <dbReference type="ARBA" id="ARBA00022729"/>
    </source>
</evidence>
<dbReference type="STRING" id="7370.A0A1I8MLH1"/>
<keyword evidence="6" id="KW-0378">Hydrolase</keyword>